<evidence type="ECO:0000256" key="9">
    <source>
        <dbReference type="ARBA" id="ARBA00023128"/>
    </source>
</evidence>
<keyword evidence="9" id="KW-0496">Mitochondrion</keyword>
<dbReference type="Pfam" id="PF02737">
    <property type="entry name" value="3HCDH_N"/>
    <property type="match status" value="1"/>
</dbReference>
<dbReference type="InterPro" id="IPR006176">
    <property type="entry name" value="3-OHacyl-CoA_DH_NAD-bd"/>
</dbReference>
<dbReference type="GO" id="GO:0008290">
    <property type="term" value="C:F-actin capping protein complex"/>
    <property type="evidence" value="ECO:0007669"/>
    <property type="project" value="InterPro"/>
</dbReference>
<evidence type="ECO:0000256" key="3">
    <source>
        <dbReference type="ARBA" id="ARBA00009463"/>
    </source>
</evidence>
<comment type="catalytic activity">
    <reaction evidence="11">
        <text>a (3S)-3-hydroxyacyl-CoA + NAD(+) = a 3-oxoacyl-CoA + NADH + H(+)</text>
        <dbReference type="Rhea" id="RHEA:22432"/>
        <dbReference type="ChEBI" id="CHEBI:15378"/>
        <dbReference type="ChEBI" id="CHEBI:57318"/>
        <dbReference type="ChEBI" id="CHEBI:57540"/>
        <dbReference type="ChEBI" id="CHEBI:57945"/>
        <dbReference type="ChEBI" id="CHEBI:90726"/>
        <dbReference type="EC" id="1.1.1.35"/>
    </reaction>
</comment>
<evidence type="ECO:0000313" key="17">
    <source>
        <dbReference type="Proteomes" id="UP000728032"/>
    </source>
</evidence>
<feature type="coiled-coil region" evidence="12">
    <location>
        <begin position="116"/>
        <end position="143"/>
    </location>
</feature>
<evidence type="ECO:0000256" key="11">
    <source>
        <dbReference type="ARBA" id="ARBA00049556"/>
    </source>
</evidence>
<dbReference type="Gene3D" id="3.40.50.720">
    <property type="entry name" value="NAD(P)-binding Rossmann-like Domain"/>
    <property type="match status" value="1"/>
</dbReference>
<feature type="domain" description="3-hydroxyacyl-CoA dehydrogenase NAD binding" evidence="14">
    <location>
        <begin position="201"/>
        <end position="384"/>
    </location>
</feature>
<proteinExistence type="inferred from homology"/>
<evidence type="ECO:0000259" key="15">
    <source>
        <dbReference type="Pfam" id="PF25962"/>
    </source>
</evidence>
<dbReference type="Pfam" id="PF01267">
    <property type="entry name" value="F-actin_cap_A"/>
    <property type="match status" value="1"/>
</dbReference>
<dbReference type="PROSITE" id="PS00067">
    <property type="entry name" value="3HCDH"/>
    <property type="match status" value="1"/>
</dbReference>
<organism evidence="16">
    <name type="scientific">Oppiella nova</name>
    <dbReference type="NCBI Taxonomy" id="334625"/>
    <lineage>
        <taxon>Eukaryota</taxon>
        <taxon>Metazoa</taxon>
        <taxon>Ecdysozoa</taxon>
        <taxon>Arthropoda</taxon>
        <taxon>Chelicerata</taxon>
        <taxon>Arachnida</taxon>
        <taxon>Acari</taxon>
        <taxon>Acariformes</taxon>
        <taxon>Sarcoptiformes</taxon>
        <taxon>Oribatida</taxon>
        <taxon>Brachypylina</taxon>
        <taxon>Oppioidea</taxon>
        <taxon>Oppiidae</taxon>
        <taxon>Oppiella</taxon>
    </lineage>
</organism>
<evidence type="ECO:0000256" key="8">
    <source>
        <dbReference type="ARBA" id="ARBA00023027"/>
    </source>
</evidence>
<accession>A0A7R9LUT4</accession>
<evidence type="ECO:0000259" key="14">
    <source>
        <dbReference type="Pfam" id="PF02737"/>
    </source>
</evidence>
<sequence length="568" mass="63382">VSDYEPWKPDPLSEPWRAALDEVWLKYCTDHYPNGVCAVFGFSKNGQISLTACIEGHTYQPKNYCNGKWRSVWSVVFEGSGSRAELKGVIKAQVHYYEDGNVQFFSSKDIQKQITISNEKQTAEEMRRLVEEAESEYQTAVSDNYRTMSETTFKALRRALPVIQQKLDWNRLTVRPFVSQSCAQLRHNFSTSASRQRVENVLIIGGGLMGSGIAQSCATSGKFNTITLQDVNQKQLEISRKGIESSVQKLHSKKLINIESVDKAVNSIHFTQKIEPKADKNLLIVEAIPELLDAKQKIFANLSQQFKGNDSVIFVTNTSSLSVQEIGVNVEAQERYGGLHFFNPVPLMRLVEIIKNVTTSQQTVDALKEFVADIQKVSVLCKDTPGFIVNRLLIPYSGEAVKMVERGDASFQDVDTAMKLGAGYPMGPFELMDMTGLDTGKFITDAWAKRKDSSLPEMTESKLVNKLVSEGRLGRKSGKGCVFGLILILVFIYETNCGSNETTIKGCEGKVCSDGKRCVCQNPCPPTCRNPKPNPCNTFWCNPNCYLVCDGREVLDEKTGRCKPLNEC</sequence>
<evidence type="ECO:0000256" key="10">
    <source>
        <dbReference type="ARBA" id="ARBA00023203"/>
    </source>
</evidence>
<dbReference type="InterPro" id="IPR006108">
    <property type="entry name" value="3HC_DH_C"/>
</dbReference>
<dbReference type="AlphaFoldDB" id="A0A7R9LUT4"/>
<dbReference type="InterPro" id="IPR037282">
    <property type="entry name" value="CapZ_alpha/beta"/>
</dbReference>
<dbReference type="InterPro" id="IPR058753">
    <property type="entry name" value="TIL_OTOGL_Mucin"/>
</dbReference>
<feature type="domain" description="Otogelin-like/Mucin TIL" evidence="15">
    <location>
        <begin position="520"/>
        <end position="568"/>
    </location>
</feature>
<dbReference type="Pfam" id="PF25962">
    <property type="entry name" value="TIL_OTOGL_Mucin"/>
    <property type="match status" value="1"/>
</dbReference>
<dbReference type="GO" id="GO:0070403">
    <property type="term" value="F:NAD+ binding"/>
    <property type="evidence" value="ECO:0007669"/>
    <property type="project" value="InterPro"/>
</dbReference>
<keyword evidence="12" id="KW-0175">Coiled coil</keyword>
<reference evidence="16" key="1">
    <citation type="submission" date="2020-11" db="EMBL/GenBank/DDBJ databases">
        <authorList>
            <person name="Tran Van P."/>
        </authorList>
    </citation>
    <scope>NUCLEOTIDE SEQUENCE</scope>
</reference>
<dbReference type="PRINTS" id="PR00191">
    <property type="entry name" value="FACTINCAPA"/>
</dbReference>
<evidence type="ECO:0000259" key="13">
    <source>
        <dbReference type="Pfam" id="PF00725"/>
    </source>
</evidence>
<dbReference type="InterPro" id="IPR017865">
    <property type="entry name" value="F-actin_cap_asu_CS"/>
</dbReference>
<dbReference type="Pfam" id="PF00725">
    <property type="entry name" value="3HCDH"/>
    <property type="match status" value="1"/>
</dbReference>
<keyword evidence="10" id="KW-0009">Actin-binding</keyword>
<gene>
    <name evidence="16" type="ORF">ONB1V03_LOCUS5966</name>
</gene>
<dbReference type="GO" id="GO:0003779">
    <property type="term" value="F:actin binding"/>
    <property type="evidence" value="ECO:0007669"/>
    <property type="project" value="UniProtKB-KW"/>
</dbReference>
<evidence type="ECO:0000256" key="2">
    <source>
        <dbReference type="ARBA" id="ARBA00005189"/>
    </source>
</evidence>
<dbReference type="PANTHER" id="PTHR43561:SF3">
    <property type="entry name" value="HYDROXYACYL-COENZYME A DEHYDROGENASE, MITOCHONDRIAL"/>
    <property type="match status" value="1"/>
</dbReference>
<dbReference type="GO" id="GO:0006635">
    <property type="term" value="P:fatty acid beta-oxidation"/>
    <property type="evidence" value="ECO:0007669"/>
    <property type="project" value="TreeGrafter"/>
</dbReference>
<evidence type="ECO:0000256" key="12">
    <source>
        <dbReference type="SAM" id="Coils"/>
    </source>
</evidence>
<keyword evidence="8" id="KW-0520">NAD</keyword>
<evidence type="ECO:0000256" key="1">
    <source>
        <dbReference type="ARBA" id="ARBA00004305"/>
    </source>
</evidence>
<dbReference type="OrthoDB" id="5958943at2759"/>
<dbReference type="PROSITE" id="PS00748">
    <property type="entry name" value="F_ACTIN_CAPPING_A_1"/>
    <property type="match status" value="1"/>
</dbReference>
<dbReference type="Proteomes" id="UP000728032">
    <property type="component" value="Unassembled WGS sequence"/>
</dbReference>
<keyword evidence="6" id="KW-0117">Actin capping</keyword>
<name>A0A7R9LUT4_9ACAR</name>
<dbReference type="InterPro" id="IPR036291">
    <property type="entry name" value="NAD(P)-bd_dom_sf"/>
</dbReference>
<evidence type="ECO:0000256" key="5">
    <source>
        <dbReference type="ARBA" id="ARBA00013000"/>
    </source>
</evidence>
<keyword evidence="7" id="KW-0560">Oxidoreductase</keyword>
<dbReference type="EMBL" id="CAJPVJ010002557">
    <property type="protein sequence ID" value="CAG2166444.1"/>
    <property type="molecule type" value="Genomic_DNA"/>
</dbReference>
<dbReference type="InterPro" id="IPR006180">
    <property type="entry name" value="3-OHacyl-CoA_DH_CS"/>
</dbReference>
<comment type="similarity">
    <text evidence="4">Belongs to the F-actin-capping protein alpha subunit family.</text>
</comment>
<dbReference type="SUPFAM" id="SSF48179">
    <property type="entry name" value="6-phosphogluconate dehydrogenase C-terminal domain-like"/>
    <property type="match status" value="1"/>
</dbReference>
<dbReference type="InterPro" id="IPR008927">
    <property type="entry name" value="6-PGluconate_DH-like_C_sf"/>
</dbReference>
<evidence type="ECO:0000256" key="4">
    <source>
        <dbReference type="ARBA" id="ARBA00010479"/>
    </source>
</evidence>
<dbReference type="InterPro" id="IPR052242">
    <property type="entry name" value="Mito_3-hydroxyacyl-CoA_DH"/>
</dbReference>
<comment type="similarity">
    <text evidence="3">Belongs to the 3-hydroxyacyl-CoA dehydrogenase family.</text>
</comment>
<keyword evidence="17" id="KW-1185">Reference proteome</keyword>
<feature type="non-terminal residue" evidence="16">
    <location>
        <position position="568"/>
    </location>
</feature>
<dbReference type="EC" id="1.1.1.35" evidence="5"/>
<dbReference type="GO" id="GO:0051016">
    <property type="term" value="P:barbed-end actin filament capping"/>
    <property type="evidence" value="ECO:0007669"/>
    <property type="project" value="InterPro"/>
</dbReference>
<comment type="subcellular location">
    <subcellularLocation>
        <location evidence="1">Mitochondrion matrix</location>
    </subcellularLocation>
</comment>
<dbReference type="SUPFAM" id="SSF51735">
    <property type="entry name" value="NAD(P)-binding Rossmann-fold domains"/>
    <property type="match status" value="1"/>
</dbReference>
<dbReference type="InterPro" id="IPR042276">
    <property type="entry name" value="CapZ_alpha/beta_2"/>
</dbReference>
<dbReference type="InterPro" id="IPR013328">
    <property type="entry name" value="6PGD_dom2"/>
</dbReference>
<feature type="domain" description="3-hydroxyacyl-CoA dehydrogenase C-terminal" evidence="13">
    <location>
        <begin position="386"/>
        <end position="481"/>
    </location>
</feature>
<protein>
    <recommendedName>
        <fullName evidence="5">3-hydroxyacyl-CoA dehydrogenase</fullName>
        <ecNumber evidence="5">1.1.1.35</ecNumber>
    </recommendedName>
</protein>
<dbReference type="EMBL" id="OC917382">
    <property type="protein sequence ID" value="CAD7646892.1"/>
    <property type="molecule type" value="Genomic_DNA"/>
</dbReference>
<dbReference type="Gene3D" id="3.90.1150.210">
    <property type="entry name" value="F-actin capping protein, beta subunit"/>
    <property type="match status" value="1"/>
</dbReference>
<comment type="pathway">
    <text evidence="2">Lipid metabolism.</text>
</comment>
<evidence type="ECO:0000256" key="6">
    <source>
        <dbReference type="ARBA" id="ARBA00022467"/>
    </source>
</evidence>
<evidence type="ECO:0000256" key="7">
    <source>
        <dbReference type="ARBA" id="ARBA00023002"/>
    </source>
</evidence>
<dbReference type="InterPro" id="IPR002189">
    <property type="entry name" value="CapZ_alpha"/>
</dbReference>
<dbReference type="FunFam" id="3.90.1150.210:FF:000003">
    <property type="entry name" value="F-actin-capping protein subunit alpha"/>
    <property type="match status" value="1"/>
</dbReference>
<dbReference type="GO" id="GO:0003857">
    <property type="term" value="F:(3S)-3-hydroxyacyl-CoA dehydrogenase (NAD+) activity"/>
    <property type="evidence" value="ECO:0007669"/>
    <property type="project" value="UniProtKB-EC"/>
</dbReference>
<dbReference type="CDD" id="cd19941">
    <property type="entry name" value="TIL"/>
    <property type="match status" value="1"/>
</dbReference>
<dbReference type="GO" id="GO:0005759">
    <property type="term" value="C:mitochondrial matrix"/>
    <property type="evidence" value="ECO:0007669"/>
    <property type="project" value="UniProtKB-SubCell"/>
</dbReference>
<evidence type="ECO:0000313" key="16">
    <source>
        <dbReference type="EMBL" id="CAD7646892.1"/>
    </source>
</evidence>
<dbReference type="SUPFAM" id="SSF90096">
    <property type="entry name" value="Subunits of heterodimeric actin filament capping protein Capz"/>
    <property type="match status" value="1"/>
</dbReference>
<dbReference type="PANTHER" id="PTHR43561">
    <property type="match status" value="1"/>
</dbReference>
<dbReference type="Gene3D" id="1.10.1040.10">
    <property type="entry name" value="N-(1-d-carboxylethyl)-l-norvaline Dehydrogenase, domain 2"/>
    <property type="match status" value="1"/>
</dbReference>